<gene>
    <name evidence="11" type="ORF">MSPICULIGERA_LOCUS8813</name>
</gene>
<proteinExistence type="inferred from homology"/>
<evidence type="ECO:0000256" key="5">
    <source>
        <dbReference type="ARBA" id="ARBA00022912"/>
    </source>
</evidence>
<dbReference type="FunFam" id="3.40.50.2300:FF:000039">
    <property type="entry name" value="RNA polymerase II subunit A C-terminal domain phosphatase"/>
    <property type="match status" value="1"/>
</dbReference>
<dbReference type="AlphaFoldDB" id="A0AA36FWH0"/>
<evidence type="ECO:0000313" key="12">
    <source>
        <dbReference type="Proteomes" id="UP001177023"/>
    </source>
</evidence>
<reference evidence="11" key="1">
    <citation type="submission" date="2023-06" db="EMBL/GenBank/DDBJ databases">
        <authorList>
            <person name="Delattre M."/>
        </authorList>
    </citation>
    <scope>NUCLEOTIDE SEQUENCE</scope>
    <source>
        <strain evidence="11">AF72</strain>
    </source>
</reference>
<evidence type="ECO:0000256" key="3">
    <source>
        <dbReference type="ARBA" id="ARBA00022664"/>
    </source>
</evidence>
<dbReference type="PANTHER" id="PTHR20383">
    <property type="entry name" value="RNA POLYMERASE II SUBUNIT A C-TERMINAL DOMAIN PHOSPHATASE"/>
    <property type="match status" value="1"/>
</dbReference>
<evidence type="ECO:0000256" key="6">
    <source>
        <dbReference type="ARBA" id="ARBA00023242"/>
    </source>
</evidence>
<evidence type="ECO:0000256" key="4">
    <source>
        <dbReference type="ARBA" id="ARBA00022801"/>
    </source>
</evidence>
<comment type="catalytic activity">
    <reaction evidence="8 9">
        <text>O-phospho-L-threonyl-[protein] + H2O = L-threonyl-[protein] + phosphate</text>
        <dbReference type="Rhea" id="RHEA:47004"/>
        <dbReference type="Rhea" id="RHEA-COMP:11060"/>
        <dbReference type="Rhea" id="RHEA-COMP:11605"/>
        <dbReference type="ChEBI" id="CHEBI:15377"/>
        <dbReference type="ChEBI" id="CHEBI:30013"/>
        <dbReference type="ChEBI" id="CHEBI:43474"/>
        <dbReference type="ChEBI" id="CHEBI:61977"/>
        <dbReference type="EC" id="3.1.3.16"/>
    </reaction>
</comment>
<dbReference type="GO" id="GO:0005634">
    <property type="term" value="C:nucleus"/>
    <property type="evidence" value="ECO:0007669"/>
    <property type="project" value="UniProtKB-SubCell"/>
</dbReference>
<sequence length="221" mass="25234">METASSRSATSSNSLNSASTPHVVKYTDPTKIRFAVTCSSNMNRSMEAHGFLKKKGISIESFGTGNQVKLPGKSATTPNCYDFGTPYDFIFKDLSKKDKAYYTENGLLSMLDRNRRIKEAPQKLQVCTDEFNVIIALEERVYDQVLDHFFSKKQDRMVLVHIINIDIEDNHEDATNGAWLVTDICEKLSKCRDLTADIERVIEEFADRNPERNIMHTIKFY</sequence>
<dbReference type="EC" id="3.1.3.16" evidence="9"/>
<evidence type="ECO:0000256" key="2">
    <source>
        <dbReference type="ARBA" id="ARBA00008978"/>
    </source>
</evidence>
<feature type="region of interest" description="Disordered" evidence="10">
    <location>
        <begin position="1"/>
        <end position="22"/>
    </location>
</feature>
<name>A0AA36FWH0_9BILA</name>
<comment type="catalytic activity">
    <reaction evidence="7 9">
        <text>O-phospho-L-seryl-[protein] + H2O = L-seryl-[protein] + phosphate</text>
        <dbReference type="Rhea" id="RHEA:20629"/>
        <dbReference type="Rhea" id="RHEA-COMP:9863"/>
        <dbReference type="Rhea" id="RHEA-COMP:11604"/>
        <dbReference type="ChEBI" id="CHEBI:15377"/>
        <dbReference type="ChEBI" id="CHEBI:29999"/>
        <dbReference type="ChEBI" id="CHEBI:43474"/>
        <dbReference type="ChEBI" id="CHEBI:83421"/>
        <dbReference type="EC" id="3.1.3.16"/>
    </reaction>
</comment>
<evidence type="ECO:0000256" key="7">
    <source>
        <dbReference type="ARBA" id="ARBA00047761"/>
    </source>
</evidence>
<comment type="caution">
    <text evidence="11">The sequence shown here is derived from an EMBL/GenBank/DDBJ whole genome shotgun (WGS) entry which is preliminary data.</text>
</comment>
<evidence type="ECO:0000313" key="11">
    <source>
        <dbReference type="EMBL" id="CAJ0570371.1"/>
    </source>
</evidence>
<dbReference type="GO" id="GO:0008420">
    <property type="term" value="F:RNA polymerase II CTD heptapeptide repeat phosphatase activity"/>
    <property type="evidence" value="ECO:0007669"/>
    <property type="project" value="UniProtKB-ARBA"/>
</dbReference>
<keyword evidence="12" id="KW-1185">Reference proteome</keyword>
<dbReference type="Gene3D" id="3.40.50.2300">
    <property type="match status" value="2"/>
</dbReference>
<organism evidence="11 12">
    <name type="scientific">Mesorhabditis spiculigera</name>
    <dbReference type="NCBI Taxonomy" id="96644"/>
    <lineage>
        <taxon>Eukaryota</taxon>
        <taxon>Metazoa</taxon>
        <taxon>Ecdysozoa</taxon>
        <taxon>Nematoda</taxon>
        <taxon>Chromadorea</taxon>
        <taxon>Rhabditida</taxon>
        <taxon>Rhabditina</taxon>
        <taxon>Rhabditomorpha</taxon>
        <taxon>Rhabditoidea</taxon>
        <taxon>Rhabditidae</taxon>
        <taxon>Mesorhabditinae</taxon>
        <taxon>Mesorhabditis</taxon>
    </lineage>
</organism>
<keyword evidence="4 9" id="KW-0378">Hydrolase</keyword>
<evidence type="ECO:0000256" key="10">
    <source>
        <dbReference type="SAM" id="MobiDB-lite"/>
    </source>
</evidence>
<comment type="subcellular location">
    <subcellularLocation>
        <location evidence="1 9">Nucleus</location>
    </subcellularLocation>
</comment>
<evidence type="ECO:0000256" key="9">
    <source>
        <dbReference type="RuleBase" id="RU369031"/>
    </source>
</evidence>
<evidence type="ECO:0000256" key="8">
    <source>
        <dbReference type="ARBA" id="ARBA00048336"/>
    </source>
</evidence>
<evidence type="ECO:0000256" key="1">
    <source>
        <dbReference type="ARBA" id="ARBA00004123"/>
    </source>
</evidence>
<keyword evidence="6 9" id="KW-0539">Nucleus</keyword>
<keyword evidence="3 9" id="KW-0507">mRNA processing</keyword>
<dbReference type="Pfam" id="PF04722">
    <property type="entry name" value="Ssu72"/>
    <property type="match status" value="1"/>
</dbReference>
<accession>A0AA36FWH0</accession>
<feature type="non-terminal residue" evidence="11">
    <location>
        <position position="1"/>
    </location>
</feature>
<dbReference type="InterPro" id="IPR006811">
    <property type="entry name" value="RNA_pol_II_suA"/>
</dbReference>
<comment type="function">
    <text evidence="9">Protein phosphatase that catalyzes the dephosphorylation of the C-terminal domain of RNA polymerase II. Plays a role in RNA processing and termination.</text>
</comment>
<dbReference type="EMBL" id="CATQJA010002305">
    <property type="protein sequence ID" value="CAJ0570371.1"/>
    <property type="molecule type" value="Genomic_DNA"/>
</dbReference>
<dbReference type="GO" id="GO:0031124">
    <property type="term" value="P:mRNA 3'-end processing"/>
    <property type="evidence" value="ECO:0007669"/>
    <property type="project" value="UniProtKB-ARBA"/>
</dbReference>
<protein>
    <recommendedName>
        <fullName evidence="9">RNA polymerase II subunit A C-terminal domain phosphatase SSU72</fullName>
        <shortName evidence="9">CTD phosphatase SSU72</shortName>
        <ecNumber evidence="9">3.1.3.16</ecNumber>
    </recommendedName>
</protein>
<comment type="similarity">
    <text evidence="2 9">Belongs to the SSU72 phosphatase family.</text>
</comment>
<feature type="compositionally biased region" description="Low complexity" evidence="10">
    <location>
        <begin position="1"/>
        <end position="20"/>
    </location>
</feature>
<dbReference type="Proteomes" id="UP001177023">
    <property type="component" value="Unassembled WGS sequence"/>
</dbReference>
<keyword evidence="5 9" id="KW-0904">Protein phosphatase</keyword>